<dbReference type="Proteomes" id="UP001153148">
    <property type="component" value="Unassembled WGS sequence"/>
</dbReference>
<gene>
    <name evidence="1" type="ORF">TPAB3V08_LOCUS6796</name>
</gene>
<comment type="caution">
    <text evidence="1">The sequence shown here is derived from an EMBL/GenBank/DDBJ whole genome shotgun (WGS) entry which is preliminary data.</text>
</comment>
<organism evidence="1 2">
    <name type="scientific">Timema podura</name>
    <name type="common">Walking stick</name>
    <dbReference type="NCBI Taxonomy" id="61482"/>
    <lineage>
        <taxon>Eukaryota</taxon>
        <taxon>Metazoa</taxon>
        <taxon>Ecdysozoa</taxon>
        <taxon>Arthropoda</taxon>
        <taxon>Hexapoda</taxon>
        <taxon>Insecta</taxon>
        <taxon>Pterygota</taxon>
        <taxon>Neoptera</taxon>
        <taxon>Polyneoptera</taxon>
        <taxon>Phasmatodea</taxon>
        <taxon>Timematodea</taxon>
        <taxon>Timematoidea</taxon>
        <taxon>Timematidae</taxon>
        <taxon>Timema</taxon>
    </lineage>
</organism>
<evidence type="ECO:0000313" key="1">
    <source>
        <dbReference type="EMBL" id="CAG2059837.1"/>
    </source>
</evidence>
<keyword evidence="2" id="KW-1185">Reference proteome</keyword>
<name>A0ABN7NZ86_TIMPD</name>
<proteinExistence type="predicted"/>
<protein>
    <submittedName>
        <fullName evidence="1">Uncharacterized protein</fullName>
    </submittedName>
</protein>
<dbReference type="EMBL" id="CAJPIN010010657">
    <property type="protein sequence ID" value="CAG2059837.1"/>
    <property type="molecule type" value="Genomic_DNA"/>
</dbReference>
<evidence type="ECO:0000313" key="2">
    <source>
        <dbReference type="Proteomes" id="UP001153148"/>
    </source>
</evidence>
<accession>A0ABN7NZ86</accession>
<reference evidence="1" key="1">
    <citation type="submission" date="2021-03" db="EMBL/GenBank/DDBJ databases">
        <authorList>
            <person name="Tran Van P."/>
        </authorList>
    </citation>
    <scope>NUCLEOTIDE SEQUENCE</scope>
</reference>
<sequence>MLSMEDIVLHMEKEDIALHMEEVGNVKPRIVLNMLRKEDIVWHMEEEESNTAANFNDTINYETECFQTPNVKMKSMWDGFLPIKEQIKLKCRMHMEIEPWIFSLA</sequence>